<dbReference type="EMBL" id="BKCJ010000041">
    <property type="protein sequence ID" value="GEU29060.1"/>
    <property type="molecule type" value="Genomic_DNA"/>
</dbReference>
<evidence type="ECO:0000313" key="3">
    <source>
        <dbReference type="EMBL" id="GEU29060.1"/>
    </source>
</evidence>
<keyword evidence="3" id="KW-0548">Nucleotidyltransferase</keyword>
<feature type="coiled-coil region" evidence="1">
    <location>
        <begin position="330"/>
        <end position="400"/>
    </location>
</feature>
<dbReference type="GO" id="GO:0003964">
    <property type="term" value="F:RNA-directed DNA polymerase activity"/>
    <property type="evidence" value="ECO:0007669"/>
    <property type="project" value="UniProtKB-KW"/>
</dbReference>
<proteinExistence type="predicted"/>
<evidence type="ECO:0000256" key="1">
    <source>
        <dbReference type="SAM" id="Coils"/>
    </source>
</evidence>
<name>A0A699GHF1_TANCI</name>
<dbReference type="PANTHER" id="PTHR45835">
    <property type="entry name" value="YALI0A06105P"/>
    <property type="match status" value="1"/>
</dbReference>
<keyword evidence="3" id="KW-0808">Transferase</keyword>
<comment type="caution">
    <text evidence="3">The sequence shown here is derived from an EMBL/GenBank/DDBJ whole genome shotgun (WGS) entry which is preliminary data.</text>
</comment>
<feature type="domain" description="Integrase catalytic" evidence="2">
    <location>
        <begin position="715"/>
        <end position="903"/>
    </location>
</feature>
<gene>
    <name evidence="3" type="ORF">Tci_001038</name>
</gene>
<dbReference type="PANTHER" id="PTHR45835:SF99">
    <property type="entry name" value="CHROMO DOMAIN-CONTAINING PROTEIN-RELATED"/>
    <property type="match status" value="1"/>
</dbReference>
<dbReference type="SUPFAM" id="SSF56672">
    <property type="entry name" value="DNA/RNA polymerases"/>
    <property type="match status" value="1"/>
</dbReference>
<dbReference type="GO" id="GO:0003676">
    <property type="term" value="F:nucleic acid binding"/>
    <property type="evidence" value="ECO:0007669"/>
    <property type="project" value="InterPro"/>
</dbReference>
<dbReference type="PROSITE" id="PS50994">
    <property type="entry name" value="INTEGRASE"/>
    <property type="match status" value="1"/>
</dbReference>
<dbReference type="InterPro" id="IPR001584">
    <property type="entry name" value="Integrase_cat-core"/>
</dbReference>
<dbReference type="InterPro" id="IPR043502">
    <property type="entry name" value="DNA/RNA_pol_sf"/>
</dbReference>
<accession>A0A699GHF1</accession>
<reference evidence="3" key="1">
    <citation type="journal article" date="2019" name="Sci. Rep.">
        <title>Draft genome of Tanacetum cinerariifolium, the natural source of mosquito coil.</title>
        <authorList>
            <person name="Yamashiro T."/>
            <person name="Shiraishi A."/>
            <person name="Satake H."/>
            <person name="Nakayama K."/>
        </authorList>
    </citation>
    <scope>NUCLEOTIDE SEQUENCE</scope>
</reference>
<keyword evidence="1" id="KW-0175">Coiled coil</keyword>
<sequence length="928" mass="105711">MLVDDDGKPINKVDSDPVNLNYDSDVEVAYDETAQFMASGGVNDTSLYKDADYDIYETYDIEDPISIHNVIKMSNTNNSMQTQTSNSLHNAIMEAGGKDRLPMLAPGNYVQWKSRIKRYIDTKPNHELIHYYLKNPPNKYQWADKDVPVTEDNDIYSTVNACPNACEMWKAIERLKQARKCQKPKRAKDAAYHKEKMLLCKQEEAVFQLNAEQADWRDDTDDEPDDKELEAHYMYMAKLQKVTPDDVDNSGPIFDVEPLQKVPNTDNYNVFAIESKHPEQSKFVLDTYPIKQDEHNVIINSLDMSHDREHVDQDDANDLANERDLIASLIDKLKCEIDDSKNRNEFLETSNKALVDKLKEEMVADLRYFNYLELEVDSLKYQLETQKTQFLNKIDRLSREYYYADHMNAILGMYTELDEIVMDNPNSPNELNEDIPKENPVIPEPNHVEDAHDPNEMVDIPDDEDLVDYDGDDEDLEEQLEQEIRHGNQFAQHPNPQPDNMNVIEDLSTRLGNLEYRHKVLMRKIEEVSDADVADSIAIEKIHPRVATVGELVQVESEVDTYSSSQMAVPRQDKIVGLSQQVESRVDTYSSGQMAVPGQDEIVGLSQQVQTLQTELHGTELQNQLLRTRVAEMESHVGILMSYMLGMEERLIVLKKRLPGLPPGPQQVEFCIDHILDATPVACAPYHLALSEMKELSEQLPELSEKGFIRPSSSPRGAPKNKLDMWGDDEEEAFQTLKLKLCSVPILSLPKGRKGNVVADALSRKDKEPMRVRALVVTVHNNLPEQIRNAQVETCKEENIGAERLVGEREPFEVRSDGIKYLKGRRSLQKSLGTNLDMSTAYHPQTDGQSERTIQTLKDMLRACGIDFGSGWDKHLPLAEFSYNNSYHASIKAAPFEALYGRKCRSPVCWSEVGDAQLTGPEMIHETT</sequence>
<dbReference type="Gene3D" id="3.30.420.10">
    <property type="entry name" value="Ribonuclease H-like superfamily/Ribonuclease H"/>
    <property type="match status" value="1"/>
</dbReference>
<dbReference type="Gene3D" id="3.10.10.10">
    <property type="entry name" value="HIV Type 1 Reverse Transcriptase, subunit A, domain 1"/>
    <property type="match status" value="1"/>
</dbReference>
<dbReference type="InterPro" id="IPR012337">
    <property type="entry name" value="RNaseH-like_sf"/>
</dbReference>
<keyword evidence="3" id="KW-0695">RNA-directed DNA polymerase</keyword>
<dbReference type="InterPro" id="IPR036397">
    <property type="entry name" value="RNaseH_sf"/>
</dbReference>
<organism evidence="3">
    <name type="scientific">Tanacetum cinerariifolium</name>
    <name type="common">Dalmatian daisy</name>
    <name type="synonym">Chrysanthemum cinerariifolium</name>
    <dbReference type="NCBI Taxonomy" id="118510"/>
    <lineage>
        <taxon>Eukaryota</taxon>
        <taxon>Viridiplantae</taxon>
        <taxon>Streptophyta</taxon>
        <taxon>Embryophyta</taxon>
        <taxon>Tracheophyta</taxon>
        <taxon>Spermatophyta</taxon>
        <taxon>Magnoliopsida</taxon>
        <taxon>eudicotyledons</taxon>
        <taxon>Gunneridae</taxon>
        <taxon>Pentapetalae</taxon>
        <taxon>asterids</taxon>
        <taxon>campanulids</taxon>
        <taxon>Asterales</taxon>
        <taxon>Asteraceae</taxon>
        <taxon>Asteroideae</taxon>
        <taxon>Anthemideae</taxon>
        <taxon>Anthemidinae</taxon>
        <taxon>Tanacetum</taxon>
    </lineage>
</organism>
<protein>
    <submittedName>
        <fullName evidence="3">Reverse transcriptase domain-containing protein</fullName>
    </submittedName>
</protein>
<dbReference type="GO" id="GO:0015074">
    <property type="term" value="P:DNA integration"/>
    <property type="evidence" value="ECO:0007669"/>
    <property type="project" value="InterPro"/>
</dbReference>
<dbReference type="AlphaFoldDB" id="A0A699GHF1"/>
<evidence type="ECO:0000259" key="2">
    <source>
        <dbReference type="PROSITE" id="PS50994"/>
    </source>
</evidence>
<dbReference type="SUPFAM" id="SSF53098">
    <property type="entry name" value="Ribonuclease H-like"/>
    <property type="match status" value="1"/>
</dbReference>